<evidence type="ECO:0000313" key="3">
    <source>
        <dbReference type="Proteomes" id="UP000008808"/>
    </source>
</evidence>
<gene>
    <name evidence="2" type="ordered locus">ELI_10120</name>
</gene>
<evidence type="ECO:0000313" key="2">
    <source>
        <dbReference type="EMBL" id="ABC64116.1"/>
    </source>
</evidence>
<evidence type="ECO:0008006" key="4">
    <source>
        <dbReference type="Google" id="ProtNLM"/>
    </source>
</evidence>
<dbReference type="eggNOG" id="ENOG5031BZQ">
    <property type="taxonomic scope" value="Bacteria"/>
</dbReference>
<accession>Q2N875</accession>
<dbReference type="EMBL" id="CP000157">
    <property type="protein sequence ID" value="ABC64116.1"/>
    <property type="molecule type" value="Genomic_DNA"/>
</dbReference>
<keyword evidence="1" id="KW-0732">Signal</keyword>
<dbReference type="Pfam" id="PF14352">
    <property type="entry name" value="DUF4402"/>
    <property type="match status" value="1"/>
</dbReference>
<reference evidence="3" key="1">
    <citation type="journal article" date="2009" name="J. Bacteriol.">
        <title>Complete genome sequence of Erythrobacter litoralis HTCC2594.</title>
        <authorList>
            <person name="Oh H.M."/>
            <person name="Giovannoni S.J."/>
            <person name="Ferriera S."/>
            <person name="Johnson J."/>
            <person name="Cho J.C."/>
        </authorList>
    </citation>
    <scope>NUCLEOTIDE SEQUENCE [LARGE SCALE GENOMIC DNA]</scope>
    <source>
        <strain evidence="3">HTCC2594</strain>
    </source>
</reference>
<feature type="chain" id="PRO_5004213032" description="DUF4402 domain-containing protein" evidence="1">
    <location>
        <begin position="26"/>
        <end position="173"/>
    </location>
</feature>
<sequence length="173" mass="18468">MPFKTFLLPLSALTVLVAMAPAAQAAPGDTHSIGGTAQVRIVGPTQIAPLQDLRFGSMMQPVADGTVIVAPDGTVSGTADTTTFPGNRGPAHFLVRGENRRFFLTRLPDTATIGNGTSTMLVDDFTGNFRNGRMARFDNNGDYNLYIGATLNMTANQEPGYYSGTFEISIVYQ</sequence>
<organism evidence="2 3">
    <name type="scientific">Erythrobacter litoralis (strain HTCC2594)</name>
    <dbReference type="NCBI Taxonomy" id="314225"/>
    <lineage>
        <taxon>Bacteria</taxon>
        <taxon>Pseudomonadati</taxon>
        <taxon>Pseudomonadota</taxon>
        <taxon>Alphaproteobacteria</taxon>
        <taxon>Sphingomonadales</taxon>
        <taxon>Erythrobacteraceae</taxon>
        <taxon>Erythrobacter/Porphyrobacter group</taxon>
        <taxon>Erythrobacter</taxon>
    </lineage>
</organism>
<name>Q2N875_ERYLH</name>
<dbReference type="RefSeq" id="WP_011414943.1">
    <property type="nucleotide sequence ID" value="NC_007722.1"/>
</dbReference>
<dbReference type="AlphaFoldDB" id="Q2N875"/>
<dbReference type="Proteomes" id="UP000008808">
    <property type="component" value="Chromosome"/>
</dbReference>
<keyword evidence="3" id="KW-1185">Reference proteome</keyword>
<dbReference type="KEGG" id="eli:ELI_10120"/>
<feature type="signal peptide" evidence="1">
    <location>
        <begin position="1"/>
        <end position="25"/>
    </location>
</feature>
<protein>
    <recommendedName>
        <fullName evidence="4">DUF4402 domain-containing protein</fullName>
    </recommendedName>
</protein>
<dbReference type="HOGENOM" id="CLU_124984_0_0_5"/>
<dbReference type="OrthoDB" id="7576381at2"/>
<dbReference type="InterPro" id="IPR025514">
    <property type="entry name" value="DUF4402"/>
</dbReference>
<proteinExistence type="predicted"/>
<dbReference type="STRING" id="314225.ELI_10120"/>
<evidence type="ECO:0000256" key="1">
    <source>
        <dbReference type="SAM" id="SignalP"/>
    </source>
</evidence>